<gene>
    <name evidence="8" type="ORF">HDF09_003023</name>
</gene>
<dbReference type="SUPFAM" id="SSF88659">
    <property type="entry name" value="Sigma3 and sigma4 domains of RNA polymerase sigma factors"/>
    <property type="match status" value="1"/>
</dbReference>
<evidence type="ECO:0000313" key="9">
    <source>
        <dbReference type="Proteomes" id="UP000568106"/>
    </source>
</evidence>
<protein>
    <submittedName>
        <fullName evidence="8">RNA polymerase sigma-70 factor (ECF subfamily)</fullName>
    </submittedName>
</protein>
<feature type="domain" description="RNA polymerase sigma-70 region 2" evidence="6">
    <location>
        <begin position="36"/>
        <end position="99"/>
    </location>
</feature>
<dbReference type="CDD" id="cd06171">
    <property type="entry name" value="Sigma70_r4"/>
    <property type="match status" value="1"/>
</dbReference>
<feature type="domain" description="RNA polymerase sigma factor 70 region 4 type 2" evidence="7">
    <location>
        <begin position="124"/>
        <end position="170"/>
    </location>
</feature>
<dbReference type="InterPro" id="IPR007627">
    <property type="entry name" value="RNA_pol_sigma70_r2"/>
</dbReference>
<reference evidence="8" key="1">
    <citation type="submission" date="2020-08" db="EMBL/GenBank/DDBJ databases">
        <title>Genomic Encyclopedia of Type Strains, Phase IV (KMG-V): Genome sequencing to study the core and pangenomes of soil and plant-associated prokaryotes.</title>
        <authorList>
            <person name="Whitman W."/>
        </authorList>
    </citation>
    <scope>NUCLEOTIDE SEQUENCE [LARGE SCALE GENOMIC DNA]</scope>
    <source>
        <strain evidence="8">M8UP27</strain>
    </source>
</reference>
<dbReference type="SUPFAM" id="SSF88946">
    <property type="entry name" value="Sigma2 domain of RNA polymerase sigma factors"/>
    <property type="match status" value="1"/>
</dbReference>
<evidence type="ECO:0000259" key="6">
    <source>
        <dbReference type="Pfam" id="PF04542"/>
    </source>
</evidence>
<dbReference type="InterPro" id="IPR039425">
    <property type="entry name" value="RNA_pol_sigma-70-like"/>
</dbReference>
<comment type="similarity">
    <text evidence="1">Belongs to the sigma-70 factor family. ECF subfamily.</text>
</comment>
<keyword evidence="2" id="KW-0805">Transcription regulation</keyword>
<dbReference type="EMBL" id="JACHDY010000004">
    <property type="protein sequence ID" value="MBB5318326.1"/>
    <property type="molecule type" value="Genomic_DNA"/>
</dbReference>
<dbReference type="GO" id="GO:0006352">
    <property type="term" value="P:DNA-templated transcription initiation"/>
    <property type="evidence" value="ECO:0007669"/>
    <property type="project" value="InterPro"/>
</dbReference>
<dbReference type="Gene3D" id="1.10.10.10">
    <property type="entry name" value="Winged helix-like DNA-binding domain superfamily/Winged helix DNA-binding domain"/>
    <property type="match status" value="1"/>
</dbReference>
<dbReference type="Pfam" id="PF08281">
    <property type="entry name" value="Sigma70_r4_2"/>
    <property type="match status" value="1"/>
</dbReference>
<dbReference type="Gene3D" id="1.10.1740.10">
    <property type="match status" value="1"/>
</dbReference>
<evidence type="ECO:0000313" key="8">
    <source>
        <dbReference type="EMBL" id="MBB5318326.1"/>
    </source>
</evidence>
<sequence>MQTRTEAKEPATPEQTLLVLLAQTGDRAALEQLLRDTYAPLRRYVTRLVGAALADDILQETSLQIFRKLRFLREPAVFRPWTFRIASRIAFSHLKRARRWQPLDEAPPEHLTTLNLNLGEPPDEAFLTLLDQVSPASRAVLLLHYQHDLSLEESAAILEIPIGTAKSRLHYGVTTLRKYLTSERKPA</sequence>
<dbReference type="InterPro" id="IPR014284">
    <property type="entry name" value="RNA_pol_sigma-70_dom"/>
</dbReference>
<keyword evidence="3" id="KW-0731">Sigma factor</keyword>
<dbReference type="NCBIfam" id="TIGR02937">
    <property type="entry name" value="sigma70-ECF"/>
    <property type="match status" value="1"/>
</dbReference>
<dbReference type="GO" id="GO:0016987">
    <property type="term" value="F:sigma factor activity"/>
    <property type="evidence" value="ECO:0007669"/>
    <property type="project" value="UniProtKB-KW"/>
</dbReference>
<proteinExistence type="inferred from homology"/>
<dbReference type="InterPro" id="IPR036388">
    <property type="entry name" value="WH-like_DNA-bd_sf"/>
</dbReference>
<dbReference type="Pfam" id="PF04542">
    <property type="entry name" value="Sigma70_r2"/>
    <property type="match status" value="1"/>
</dbReference>
<keyword evidence="5" id="KW-0804">Transcription</keyword>
<dbReference type="AlphaFoldDB" id="A0A7W8MRY3"/>
<dbReference type="InterPro" id="IPR013324">
    <property type="entry name" value="RNA_pol_sigma_r3/r4-like"/>
</dbReference>
<evidence type="ECO:0000256" key="5">
    <source>
        <dbReference type="ARBA" id="ARBA00023163"/>
    </source>
</evidence>
<comment type="caution">
    <text evidence="8">The sequence shown here is derived from an EMBL/GenBank/DDBJ whole genome shotgun (WGS) entry which is preliminary data.</text>
</comment>
<dbReference type="PANTHER" id="PTHR43133:SF8">
    <property type="entry name" value="RNA POLYMERASE SIGMA FACTOR HI_1459-RELATED"/>
    <property type="match status" value="1"/>
</dbReference>
<keyword evidence="9" id="KW-1185">Reference proteome</keyword>
<keyword evidence="4" id="KW-0238">DNA-binding</keyword>
<dbReference type="Proteomes" id="UP000568106">
    <property type="component" value="Unassembled WGS sequence"/>
</dbReference>
<evidence type="ECO:0000256" key="2">
    <source>
        <dbReference type="ARBA" id="ARBA00023015"/>
    </source>
</evidence>
<evidence type="ECO:0000259" key="7">
    <source>
        <dbReference type="Pfam" id="PF08281"/>
    </source>
</evidence>
<accession>A0A7W8MRY3</accession>
<evidence type="ECO:0000256" key="4">
    <source>
        <dbReference type="ARBA" id="ARBA00023125"/>
    </source>
</evidence>
<name>A0A7W8MRY3_9BACT</name>
<evidence type="ECO:0000256" key="3">
    <source>
        <dbReference type="ARBA" id="ARBA00023082"/>
    </source>
</evidence>
<organism evidence="8 9">
    <name type="scientific">Tunturiibacter empetritectus</name>
    <dbReference type="NCBI Taxonomy" id="3069691"/>
    <lineage>
        <taxon>Bacteria</taxon>
        <taxon>Pseudomonadati</taxon>
        <taxon>Acidobacteriota</taxon>
        <taxon>Terriglobia</taxon>
        <taxon>Terriglobales</taxon>
        <taxon>Acidobacteriaceae</taxon>
        <taxon>Tunturiibacter</taxon>
    </lineage>
</organism>
<dbReference type="InterPro" id="IPR013249">
    <property type="entry name" value="RNA_pol_sigma70_r4_t2"/>
</dbReference>
<dbReference type="PANTHER" id="PTHR43133">
    <property type="entry name" value="RNA POLYMERASE ECF-TYPE SIGMA FACTO"/>
    <property type="match status" value="1"/>
</dbReference>
<dbReference type="InterPro" id="IPR013325">
    <property type="entry name" value="RNA_pol_sigma_r2"/>
</dbReference>
<evidence type="ECO:0000256" key="1">
    <source>
        <dbReference type="ARBA" id="ARBA00010641"/>
    </source>
</evidence>
<dbReference type="GO" id="GO:0003677">
    <property type="term" value="F:DNA binding"/>
    <property type="evidence" value="ECO:0007669"/>
    <property type="project" value="UniProtKB-KW"/>
</dbReference>